<reference evidence="1 2" key="1">
    <citation type="submission" date="2017-08" db="EMBL/GenBank/DDBJ databases">
        <title>Infants hospitalized years apart are colonized by the same room-sourced microbial strains.</title>
        <authorList>
            <person name="Brooks B."/>
            <person name="Olm M.R."/>
            <person name="Firek B.A."/>
            <person name="Baker R."/>
            <person name="Thomas B.C."/>
            <person name="Morowitz M.J."/>
            <person name="Banfield J.F."/>
        </authorList>
    </citation>
    <scope>NUCLEOTIDE SEQUENCE [LARGE SCALE GENOMIC DNA]</scope>
    <source>
        <strain evidence="1">S2_003_000_R1_3</strain>
    </source>
</reference>
<proteinExistence type="predicted"/>
<evidence type="ECO:0000313" key="2">
    <source>
        <dbReference type="Proteomes" id="UP000249432"/>
    </source>
</evidence>
<dbReference type="AlphaFoldDB" id="A0A2W5SPB0"/>
<comment type="caution">
    <text evidence="1">The sequence shown here is derived from an EMBL/GenBank/DDBJ whole genome shotgun (WGS) entry which is preliminary data.</text>
</comment>
<dbReference type="Proteomes" id="UP000249432">
    <property type="component" value="Unassembled WGS sequence"/>
</dbReference>
<accession>A0A2W5SPB0</accession>
<name>A0A2W5SPB0_9CORY</name>
<organism evidence="1 2">
    <name type="scientific">Corynebacterium kroppenstedtii</name>
    <dbReference type="NCBI Taxonomy" id="161879"/>
    <lineage>
        <taxon>Bacteria</taxon>
        <taxon>Bacillati</taxon>
        <taxon>Actinomycetota</taxon>
        <taxon>Actinomycetes</taxon>
        <taxon>Mycobacteriales</taxon>
        <taxon>Corynebacteriaceae</taxon>
        <taxon>Corynebacterium</taxon>
    </lineage>
</organism>
<gene>
    <name evidence="1" type="ORF">DI525_06840</name>
</gene>
<evidence type="ECO:0000313" key="1">
    <source>
        <dbReference type="EMBL" id="PZR04470.1"/>
    </source>
</evidence>
<sequence length="91" mass="9533">MFDIHSPFSRCRGEKPEAAAVAGVPHINISLVLKTTLTHFCGLAHKSVFKLPKPVTSAPVCVGHSTDIIPAIRSASRGLTGVTGVVVNGPY</sequence>
<protein>
    <submittedName>
        <fullName evidence="1">Uncharacterized protein</fullName>
    </submittedName>
</protein>
<dbReference type="EMBL" id="QFRA01000016">
    <property type="protein sequence ID" value="PZR04470.1"/>
    <property type="molecule type" value="Genomic_DNA"/>
</dbReference>